<protein>
    <submittedName>
        <fullName evidence="1">Uncharacterized protein</fullName>
    </submittedName>
</protein>
<dbReference type="Proteomes" id="UP000287853">
    <property type="component" value="Unassembled WGS sequence"/>
</dbReference>
<keyword evidence="2" id="KW-1185">Reference proteome</keyword>
<dbReference type="EMBL" id="MTKO01000044">
    <property type="protein sequence ID" value="RWX46998.1"/>
    <property type="molecule type" value="Genomic_DNA"/>
</dbReference>
<comment type="caution">
    <text evidence="1">The sequence shown here is derived from an EMBL/GenBank/DDBJ whole genome shotgun (WGS) entry which is preliminary data.</text>
</comment>
<sequence>MVILTLEPRMRIFELLATIFCDHNLPPIKKRTSETF</sequence>
<evidence type="ECO:0000313" key="1">
    <source>
        <dbReference type="EMBL" id="RWX46998.1"/>
    </source>
</evidence>
<evidence type="ECO:0000313" key="2">
    <source>
        <dbReference type="Proteomes" id="UP000287853"/>
    </source>
</evidence>
<reference evidence="1 2" key="1">
    <citation type="submission" date="2017-01" db="EMBL/GenBank/DDBJ databases">
        <title>The cable genome- insights into the physiology and evolution of filamentous bacteria capable of sulfide oxidation via long distance electron transfer.</title>
        <authorList>
            <person name="Schreiber L."/>
            <person name="Bjerg J.T."/>
            <person name="Boggild A."/>
            <person name="Van De Vossenberg J."/>
            <person name="Meysman F."/>
            <person name="Nielsen L.P."/>
            <person name="Schramm A."/>
            <person name="Kjeldsen K.U."/>
        </authorList>
    </citation>
    <scope>NUCLEOTIDE SEQUENCE [LARGE SCALE GENOMIC DNA]</scope>
    <source>
        <strain evidence="1">MCF</strain>
    </source>
</reference>
<proteinExistence type="predicted"/>
<dbReference type="AlphaFoldDB" id="A0A444J1E9"/>
<accession>A0A444J1E9</accession>
<gene>
    <name evidence="1" type="ORF">H206_06075</name>
</gene>
<name>A0A444J1E9_9BACT</name>
<organism evidence="1 2">
    <name type="scientific">Candidatus Electrothrix aarhusensis</name>
    <dbReference type="NCBI Taxonomy" id="1859131"/>
    <lineage>
        <taxon>Bacteria</taxon>
        <taxon>Pseudomonadati</taxon>
        <taxon>Thermodesulfobacteriota</taxon>
        <taxon>Desulfobulbia</taxon>
        <taxon>Desulfobulbales</taxon>
        <taxon>Desulfobulbaceae</taxon>
        <taxon>Candidatus Electrothrix</taxon>
    </lineage>
</organism>